<sequence length="176" mass="20575">MKLSDIDWFRFQEITNAICHKCFCWIESEYSDRIICAFGVEGGIEEGLVYISANTETHRNRDNQKWMADWSLRCLDEAIPKNACVEMIREISDQIASIEYGENALEVYSDLKLRFRVAALQALRDAYEHVHQCSFSKNPNFDLIYMDEEGDYLIDGKEAIIKEISNLKRMIENKTR</sequence>
<protein>
    <recommendedName>
        <fullName evidence="3">DUF4303 domain-containing protein</fullName>
    </recommendedName>
</protein>
<name>A0A8J3DKP2_9BACT</name>
<keyword evidence="2" id="KW-1185">Reference proteome</keyword>
<dbReference type="Proteomes" id="UP000642829">
    <property type="component" value="Unassembled WGS sequence"/>
</dbReference>
<gene>
    <name evidence="1" type="ORF">GCM10007047_30630</name>
</gene>
<accession>A0A8J3DKP2</accession>
<dbReference type="RefSeq" id="WP_189516833.1">
    <property type="nucleotide sequence ID" value="NZ_BMXG01000025.1"/>
</dbReference>
<evidence type="ECO:0000313" key="1">
    <source>
        <dbReference type="EMBL" id="GHC11193.1"/>
    </source>
</evidence>
<dbReference type="EMBL" id="BMXG01000025">
    <property type="protein sequence ID" value="GHC11193.1"/>
    <property type="molecule type" value="Genomic_DNA"/>
</dbReference>
<proteinExistence type="predicted"/>
<reference evidence="1" key="1">
    <citation type="journal article" date="2014" name="Int. J. Syst. Evol. Microbiol.">
        <title>Complete genome sequence of Corynebacterium casei LMG S-19264T (=DSM 44701T), isolated from a smear-ripened cheese.</title>
        <authorList>
            <consortium name="US DOE Joint Genome Institute (JGI-PGF)"/>
            <person name="Walter F."/>
            <person name="Albersmeier A."/>
            <person name="Kalinowski J."/>
            <person name="Ruckert C."/>
        </authorList>
    </citation>
    <scope>NUCLEOTIDE SEQUENCE</scope>
    <source>
        <strain evidence="1">KCTC 12870</strain>
    </source>
</reference>
<evidence type="ECO:0000313" key="2">
    <source>
        <dbReference type="Proteomes" id="UP000642829"/>
    </source>
</evidence>
<organism evidence="1 2">
    <name type="scientific">Cerasicoccus arenae</name>
    <dbReference type="NCBI Taxonomy" id="424488"/>
    <lineage>
        <taxon>Bacteria</taxon>
        <taxon>Pseudomonadati</taxon>
        <taxon>Verrucomicrobiota</taxon>
        <taxon>Opitutia</taxon>
        <taxon>Puniceicoccales</taxon>
        <taxon>Cerasicoccaceae</taxon>
        <taxon>Cerasicoccus</taxon>
    </lineage>
</organism>
<evidence type="ECO:0008006" key="3">
    <source>
        <dbReference type="Google" id="ProtNLM"/>
    </source>
</evidence>
<comment type="caution">
    <text evidence="1">The sequence shown here is derived from an EMBL/GenBank/DDBJ whole genome shotgun (WGS) entry which is preliminary data.</text>
</comment>
<dbReference type="AlphaFoldDB" id="A0A8J3DKP2"/>
<reference evidence="1" key="2">
    <citation type="submission" date="2020-09" db="EMBL/GenBank/DDBJ databases">
        <authorList>
            <person name="Sun Q."/>
            <person name="Kim S."/>
        </authorList>
    </citation>
    <scope>NUCLEOTIDE SEQUENCE</scope>
    <source>
        <strain evidence="1">KCTC 12870</strain>
    </source>
</reference>